<dbReference type="Proteomes" id="UP000077755">
    <property type="component" value="Chromosome 2"/>
</dbReference>
<dbReference type="AlphaFoldDB" id="A0AAF0WF09"/>
<protein>
    <recommendedName>
        <fullName evidence="4">Embryo surrounding factor 1 brassicaceae domain-containing protein</fullName>
    </recommendedName>
</protein>
<gene>
    <name evidence="2" type="ORF">DCAR_0206780</name>
</gene>
<evidence type="ECO:0000256" key="1">
    <source>
        <dbReference type="SAM" id="SignalP"/>
    </source>
</evidence>
<evidence type="ECO:0000313" key="2">
    <source>
        <dbReference type="EMBL" id="WOG87551.1"/>
    </source>
</evidence>
<name>A0AAF0WF09_DAUCS</name>
<evidence type="ECO:0008006" key="4">
    <source>
        <dbReference type="Google" id="ProtNLM"/>
    </source>
</evidence>
<sequence>MANSNLQLLSLICIVLLCQFTSIQSIKISDEVDRLTFCVPRICLGFPSGPCWCCIHDLSSCSTDKQTCIYFCKL</sequence>
<dbReference type="EMBL" id="CP093344">
    <property type="protein sequence ID" value="WOG87551.1"/>
    <property type="molecule type" value="Genomic_DNA"/>
</dbReference>
<accession>A0AAF0WF09</accession>
<evidence type="ECO:0000313" key="3">
    <source>
        <dbReference type="Proteomes" id="UP000077755"/>
    </source>
</evidence>
<keyword evidence="3" id="KW-1185">Reference proteome</keyword>
<proteinExistence type="predicted"/>
<feature type="signal peptide" evidence="1">
    <location>
        <begin position="1"/>
        <end position="25"/>
    </location>
</feature>
<feature type="chain" id="PRO_5042279068" description="Embryo surrounding factor 1 brassicaceae domain-containing protein" evidence="1">
    <location>
        <begin position="26"/>
        <end position="74"/>
    </location>
</feature>
<keyword evidence="1" id="KW-0732">Signal</keyword>
<organism evidence="2 3">
    <name type="scientific">Daucus carota subsp. sativus</name>
    <name type="common">Carrot</name>
    <dbReference type="NCBI Taxonomy" id="79200"/>
    <lineage>
        <taxon>Eukaryota</taxon>
        <taxon>Viridiplantae</taxon>
        <taxon>Streptophyta</taxon>
        <taxon>Embryophyta</taxon>
        <taxon>Tracheophyta</taxon>
        <taxon>Spermatophyta</taxon>
        <taxon>Magnoliopsida</taxon>
        <taxon>eudicotyledons</taxon>
        <taxon>Gunneridae</taxon>
        <taxon>Pentapetalae</taxon>
        <taxon>asterids</taxon>
        <taxon>campanulids</taxon>
        <taxon>Apiales</taxon>
        <taxon>Apiaceae</taxon>
        <taxon>Apioideae</taxon>
        <taxon>Scandiceae</taxon>
        <taxon>Daucinae</taxon>
        <taxon>Daucus</taxon>
        <taxon>Daucus sect. Daucus</taxon>
    </lineage>
</organism>
<reference evidence="2" key="2">
    <citation type="submission" date="2022-03" db="EMBL/GenBank/DDBJ databases">
        <title>Draft title - Genomic analysis of global carrot germplasm unveils the trajectory of domestication and the origin of high carotenoid orange carrot.</title>
        <authorList>
            <person name="Iorizzo M."/>
            <person name="Ellison S."/>
            <person name="Senalik D."/>
            <person name="Macko-Podgorni A."/>
            <person name="Grzebelus D."/>
            <person name="Bostan H."/>
            <person name="Rolling W."/>
            <person name="Curaba J."/>
            <person name="Simon P."/>
        </authorList>
    </citation>
    <scope>NUCLEOTIDE SEQUENCE</scope>
    <source>
        <tissue evidence="2">Leaf</tissue>
    </source>
</reference>
<reference evidence="2" key="1">
    <citation type="journal article" date="2016" name="Nat. Genet.">
        <title>A high-quality carrot genome assembly provides new insights into carotenoid accumulation and asterid genome evolution.</title>
        <authorList>
            <person name="Iorizzo M."/>
            <person name="Ellison S."/>
            <person name="Senalik D."/>
            <person name="Zeng P."/>
            <person name="Satapoomin P."/>
            <person name="Huang J."/>
            <person name="Bowman M."/>
            <person name="Iovene M."/>
            <person name="Sanseverino W."/>
            <person name="Cavagnaro P."/>
            <person name="Yildiz M."/>
            <person name="Macko-Podgorni A."/>
            <person name="Moranska E."/>
            <person name="Grzebelus E."/>
            <person name="Grzebelus D."/>
            <person name="Ashrafi H."/>
            <person name="Zheng Z."/>
            <person name="Cheng S."/>
            <person name="Spooner D."/>
            <person name="Van Deynze A."/>
            <person name="Simon P."/>
        </authorList>
    </citation>
    <scope>NUCLEOTIDE SEQUENCE</scope>
    <source>
        <tissue evidence="2">Leaf</tissue>
    </source>
</reference>